<evidence type="ECO:0000256" key="2">
    <source>
        <dbReference type="ARBA" id="ARBA00022676"/>
    </source>
</evidence>
<sequence>MIVMIYGIHRTGGKSKISHSTIAVTVLLPVRNEEKGIVQTVKSILTNTYQDFELLVLDDHSTDQTVQAIASIADPRVVVIPLAVLEVGKKAAITKGVGLAKGELIVCTDSDTLVTSGWIEGHVRAFQRGNQLSFGPVRYFDQSCLTNMLNVELSALVGVGAATTALGYPSMINGCNYAFAKSAFITVKGFLGNENVASGDDEFLLRKITKRYPGQIAFLVDPAVLVQTAAPDNLLTFYHQRKRWASKWRHHQDWLSHVLPFSLFLIYGILVGASIHLIEEHLWLIGFLLGAKFLADFIFLKQAIKICKNKMNVFSFLSLQIIYPFYVVFFGIASNFGKFQWRNRTYHI</sequence>
<dbReference type="Proteomes" id="UP001065174">
    <property type="component" value="Chromosome"/>
</dbReference>
<organism evidence="6 7">
    <name type="scientific">Reichenbachiella agarivorans</name>
    <dbReference type="NCBI Taxonomy" id="2979464"/>
    <lineage>
        <taxon>Bacteria</taxon>
        <taxon>Pseudomonadati</taxon>
        <taxon>Bacteroidota</taxon>
        <taxon>Cytophagia</taxon>
        <taxon>Cytophagales</taxon>
        <taxon>Reichenbachiellaceae</taxon>
        <taxon>Reichenbachiella</taxon>
    </lineage>
</organism>
<evidence type="ECO:0000256" key="3">
    <source>
        <dbReference type="ARBA" id="ARBA00022679"/>
    </source>
</evidence>
<dbReference type="GO" id="GO:0016757">
    <property type="term" value="F:glycosyltransferase activity"/>
    <property type="evidence" value="ECO:0007669"/>
    <property type="project" value="UniProtKB-KW"/>
</dbReference>
<dbReference type="Gene3D" id="3.90.550.10">
    <property type="entry name" value="Spore Coat Polysaccharide Biosynthesis Protein SpsA, Chain A"/>
    <property type="match status" value="1"/>
</dbReference>
<dbReference type="RefSeq" id="WP_262308294.1">
    <property type="nucleotide sequence ID" value="NZ_CP106679.1"/>
</dbReference>
<dbReference type="PANTHER" id="PTHR43630:SF1">
    <property type="entry name" value="POLY-BETA-1,6-N-ACETYL-D-GLUCOSAMINE SYNTHASE"/>
    <property type="match status" value="1"/>
</dbReference>
<evidence type="ECO:0000313" key="6">
    <source>
        <dbReference type="EMBL" id="UXP30848.1"/>
    </source>
</evidence>
<keyword evidence="4" id="KW-0472">Membrane</keyword>
<keyword evidence="3 6" id="KW-0808">Transferase</keyword>
<feature type="transmembrane region" description="Helical" evidence="4">
    <location>
        <begin position="312"/>
        <end position="333"/>
    </location>
</feature>
<feature type="transmembrane region" description="Helical" evidence="4">
    <location>
        <begin position="281"/>
        <end position="300"/>
    </location>
</feature>
<accession>A0ABY6CMZ6</accession>
<comment type="similarity">
    <text evidence="1">Belongs to the glycosyltransferase 2 family.</text>
</comment>
<dbReference type="EC" id="2.4.-.-" evidence="6"/>
<keyword evidence="2 6" id="KW-0328">Glycosyltransferase</keyword>
<name>A0ABY6CMZ6_9BACT</name>
<keyword evidence="4" id="KW-1133">Transmembrane helix</keyword>
<feature type="transmembrane region" description="Helical" evidence="4">
    <location>
        <begin position="254"/>
        <end position="275"/>
    </location>
</feature>
<dbReference type="EMBL" id="CP106679">
    <property type="protein sequence ID" value="UXP30848.1"/>
    <property type="molecule type" value="Genomic_DNA"/>
</dbReference>
<keyword evidence="7" id="KW-1185">Reference proteome</keyword>
<evidence type="ECO:0000256" key="4">
    <source>
        <dbReference type="SAM" id="Phobius"/>
    </source>
</evidence>
<evidence type="ECO:0000259" key="5">
    <source>
        <dbReference type="Pfam" id="PF00535"/>
    </source>
</evidence>
<dbReference type="InterPro" id="IPR029044">
    <property type="entry name" value="Nucleotide-diphossugar_trans"/>
</dbReference>
<dbReference type="Pfam" id="PF00535">
    <property type="entry name" value="Glycos_transf_2"/>
    <property type="match status" value="1"/>
</dbReference>
<feature type="domain" description="Glycosyltransferase 2-like" evidence="5">
    <location>
        <begin position="25"/>
        <end position="145"/>
    </location>
</feature>
<evidence type="ECO:0000313" key="7">
    <source>
        <dbReference type="Proteomes" id="UP001065174"/>
    </source>
</evidence>
<protein>
    <submittedName>
        <fullName evidence="6">Glycosyltransferase</fullName>
        <ecNumber evidence="6">2.4.-.-</ecNumber>
    </submittedName>
</protein>
<keyword evidence="4" id="KW-0812">Transmembrane</keyword>
<evidence type="ECO:0000256" key="1">
    <source>
        <dbReference type="ARBA" id="ARBA00006739"/>
    </source>
</evidence>
<reference evidence="6" key="1">
    <citation type="submission" date="2022-09" db="EMBL/GenBank/DDBJ databases">
        <title>Comparative genomics and taxonomic characterization of three novel marine species of genus Reichenbachiella exhibiting antioxidant and polysaccharide degradation activities.</title>
        <authorList>
            <person name="Muhammad N."/>
            <person name="Lee Y.-J."/>
            <person name="Ko J."/>
            <person name="Kim S.-G."/>
        </authorList>
    </citation>
    <scope>NUCLEOTIDE SEQUENCE</scope>
    <source>
        <strain evidence="6">BKB1-1</strain>
    </source>
</reference>
<proteinExistence type="inferred from homology"/>
<gene>
    <name evidence="6" type="ORF">N6H18_10835</name>
</gene>
<dbReference type="SUPFAM" id="SSF53448">
    <property type="entry name" value="Nucleotide-diphospho-sugar transferases"/>
    <property type="match status" value="1"/>
</dbReference>
<dbReference type="InterPro" id="IPR001173">
    <property type="entry name" value="Glyco_trans_2-like"/>
</dbReference>
<dbReference type="PANTHER" id="PTHR43630">
    <property type="entry name" value="POLY-BETA-1,6-N-ACETYL-D-GLUCOSAMINE SYNTHASE"/>
    <property type="match status" value="1"/>
</dbReference>